<evidence type="ECO:0000313" key="2">
    <source>
        <dbReference type="Proteomes" id="UP000775213"/>
    </source>
</evidence>
<evidence type="ECO:0000313" key="1">
    <source>
        <dbReference type="EMBL" id="KAH0458999.1"/>
    </source>
</evidence>
<name>A0AAV7GB24_DENCH</name>
<organism evidence="1 2">
    <name type="scientific">Dendrobium chrysotoxum</name>
    <name type="common">Orchid</name>
    <dbReference type="NCBI Taxonomy" id="161865"/>
    <lineage>
        <taxon>Eukaryota</taxon>
        <taxon>Viridiplantae</taxon>
        <taxon>Streptophyta</taxon>
        <taxon>Embryophyta</taxon>
        <taxon>Tracheophyta</taxon>
        <taxon>Spermatophyta</taxon>
        <taxon>Magnoliopsida</taxon>
        <taxon>Liliopsida</taxon>
        <taxon>Asparagales</taxon>
        <taxon>Orchidaceae</taxon>
        <taxon>Epidendroideae</taxon>
        <taxon>Malaxideae</taxon>
        <taxon>Dendrobiinae</taxon>
        <taxon>Dendrobium</taxon>
    </lineage>
</organism>
<gene>
    <name evidence="1" type="ORF">IEQ34_011813</name>
</gene>
<evidence type="ECO:0008006" key="3">
    <source>
        <dbReference type="Google" id="ProtNLM"/>
    </source>
</evidence>
<keyword evidence="2" id="KW-1185">Reference proteome</keyword>
<sequence>MHITSLSYIEFTCRIWLLVGLLSSLYVVRAREKDYEIDKDSLGSGYDRYVMIIRKNRIKVNNCNGFSKGLNRELRHSLAPLKIQEFFELVEQARLI</sequence>
<dbReference type="AlphaFoldDB" id="A0AAV7GB24"/>
<comment type="caution">
    <text evidence="1">The sequence shown here is derived from an EMBL/GenBank/DDBJ whole genome shotgun (WGS) entry which is preliminary data.</text>
</comment>
<protein>
    <recommendedName>
        <fullName evidence="3">LAGLIDADG homing endonuclease</fullName>
    </recommendedName>
</protein>
<dbReference type="EMBL" id="JAGFBR010000011">
    <property type="protein sequence ID" value="KAH0458999.1"/>
    <property type="molecule type" value="Genomic_DNA"/>
</dbReference>
<reference evidence="1 2" key="1">
    <citation type="journal article" date="2021" name="Hortic Res">
        <title>Chromosome-scale assembly of the Dendrobium chrysotoxum genome enhances the understanding of orchid evolution.</title>
        <authorList>
            <person name="Zhang Y."/>
            <person name="Zhang G.Q."/>
            <person name="Zhang D."/>
            <person name="Liu X.D."/>
            <person name="Xu X.Y."/>
            <person name="Sun W.H."/>
            <person name="Yu X."/>
            <person name="Zhu X."/>
            <person name="Wang Z.W."/>
            <person name="Zhao X."/>
            <person name="Zhong W.Y."/>
            <person name="Chen H."/>
            <person name="Yin W.L."/>
            <person name="Huang T."/>
            <person name="Niu S.C."/>
            <person name="Liu Z.J."/>
        </authorList>
    </citation>
    <scope>NUCLEOTIDE SEQUENCE [LARGE SCALE GENOMIC DNA]</scope>
    <source>
        <strain evidence="1">Lindl</strain>
    </source>
</reference>
<accession>A0AAV7GB24</accession>
<proteinExistence type="predicted"/>
<dbReference type="Proteomes" id="UP000775213">
    <property type="component" value="Unassembled WGS sequence"/>
</dbReference>